<dbReference type="Pfam" id="PF01121">
    <property type="entry name" value="CoaE"/>
    <property type="match status" value="1"/>
</dbReference>
<dbReference type="PANTHER" id="PTHR10695">
    <property type="entry name" value="DEPHOSPHO-COA KINASE-RELATED"/>
    <property type="match status" value="1"/>
</dbReference>
<keyword evidence="5 6" id="KW-0173">Coenzyme A biosynthesis</keyword>
<dbReference type="Proteomes" id="UP000503264">
    <property type="component" value="Chromosome"/>
</dbReference>
<keyword evidence="3 6" id="KW-0547">Nucleotide-binding</keyword>
<evidence type="ECO:0000256" key="3">
    <source>
        <dbReference type="ARBA" id="ARBA00022741"/>
    </source>
</evidence>
<dbReference type="AlphaFoldDB" id="A0A6G5QE67"/>
<comment type="function">
    <text evidence="6">Catalyzes the phosphorylation of the 3'-hydroxyl group of dephosphocoenzyme A to form coenzyme A.</text>
</comment>
<evidence type="ECO:0000256" key="2">
    <source>
        <dbReference type="ARBA" id="ARBA00022679"/>
    </source>
</evidence>
<sequence length="198" mass="23045">MSNFKNAYVVTGSIGSGKSTFVNLLKERGFSVIDADLIAHEQLENSQNEVVLHFGSEILTDKKADRKKLGSIVFNDKNELKWLENLLHLKIKSEIQRQCEIYESYAKPYFVDIPLFFEKQKNYDFDKIIVVYAPKNLLISRVMSRNSLDFIAAKNRVELQMDIEKKRELADFVIDNSKDLQNLDNEVKKFLKRINFDS</sequence>
<dbReference type="Gene3D" id="3.40.50.300">
    <property type="entry name" value="P-loop containing nucleotide triphosphate hydrolases"/>
    <property type="match status" value="1"/>
</dbReference>
<feature type="binding site" evidence="6">
    <location>
        <begin position="15"/>
        <end position="20"/>
    </location>
    <ligand>
        <name>ATP</name>
        <dbReference type="ChEBI" id="CHEBI:30616"/>
    </ligand>
</feature>
<dbReference type="GO" id="GO:0015937">
    <property type="term" value="P:coenzyme A biosynthetic process"/>
    <property type="evidence" value="ECO:0007669"/>
    <property type="project" value="UniProtKB-UniRule"/>
</dbReference>
<evidence type="ECO:0000256" key="7">
    <source>
        <dbReference type="NCBIfam" id="TIGR00152"/>
    </source>
</evidence>
<dbReference type="GO" id="GO:0005737">
    <property type="term" value="C:cytoplasm"/>
    <property type="evidence" value="ECO:0007669"/>
    <property type="project" value="UniProtKB-SubCell"/>
</dbReference>
<comment type="similarity">
    <text evidence="1 6">Belongs to the CoaE family.</text>
</comment>
<comment type="subcellular location">
    <subcellularLocation>
        <location evidence="6">Cytoplasm</location>
    </subcellularLocation>
</comment>
<keyword evidence="4 6" id="KW-0067">ATP-binding</keyword>
<dbReference type="PROSITE" id="PS51219">
    <property type="entry name" value="DPCK"/>
    <property type="match status" value="1"/>
</dbReference>
<dbReference type="EC" id="2.7.1.24" evidence="6 7"/>
<evidence type="ECO:0000256" key="6">
    <source>
        <dbReference type="HAMAP-Rule" id="MF_00376"/>
    </source>
</evidence>
<dbReference type="UniPathway" id="UPA00241">
    <property type="reaction ID" value="UER00356"/>
</dbReference>
<keyword evidence="6 8" id="KW-0418">Kinase</keyword>
<dbReference type="RefSeq" id="WP_171993219.1">
    <property type="nucleotide sequence ID" value="NZ_CP012542.1"/>
</dbReference>
<evidence type="ECO:0000256" key="5">
    <source>
        <dbReference type="ARBA" id="ARBA00022993"/>
    </source>
</evidence>
<evidence type="ECO:0000313" key="8">
    <source>
        <dbReference type="EMBL" id="QCD43879.1"/>
    </source>
</evidence>
<name>A0A6G5QE67_9BACT</name>
<evidence type="ECO:0000256" key="1">
    <source>
        <dbReference type="ARBA" id="ARBA00009018"/>
    </source>
</evidence>
<gene>
    <name evidence="6 8" type="primary">coaE</name>
    <name evidence="8" type="ORF">CMUC_0053</name>
</gene>
<comment type="catalytic activity">
    <reaction evidence="6">
        <text>3'-dephospho-CoA + ATP = ADP + CoA + H(+)</text>
        <dbReference type="Rhea" id="RHEA:18245"/>
        <dbReference type="ChEBI" id="CHEBI:15378"/>
        <dbReference type="ChEBI" id="CHEBI:30616"/>
        <dbReference type="ChEBI" id="CHEBI:57287"/>
        <dbReference type="ChEBI" id="CHEBI:57328"/>
        <dbReference type="ChEBI" id="CHEBI:456216"/>
        <dbReference type="EC" id="2.7.1.24"/>
    </reaction>
</comment>
<keyword evidence="6" id="KW-0963">Cytoplasm</keyword>
<dbReference type="EMBL" id="CP012542">
    <property type="protein sequence ID" value="QCD43879.1"/>
    <property type="molecule type" value="Genomic_DNA"/>
</dbReference>
<dbReference type="HAMAP" id="MF_00376">
    <property type="entry name" value="Dephospho_CoA_kinase"/>
    <property type="match status" value="1"/>
</dbReference>
<dbReference type="SUPFAM" id="SSF52540">
    <property type="entry name" value="P-loop containing nucleoside triphosphate hydrolases"/>
    <property type="match status" value="1"/>
</dbReference>
<keyword evidence="9" id="KW-1185">Reference proteome</keyword>
<accession>A0A6G5QE67</accession>
<dbReference type="GO" id="GO:0004140">
    <property type="term" value="F:dephospho-CoA kinase activity"/>
    <property type="evidence" value="ECO:0007669"/>
    <property type="project" value="UniProtKB-UniRule"/>
</dbReference>
<protein>
    <recommendedName>
        <fullName evidence="6 7">Dephospho-CoA kinase</fullName>
        <ecNumber evidence="6 7">2.7.1.24</ecNumber>
    </recommendedName>
    <alternativeName>
        <fullName evidence="6">Dephosphocoenzyme A kinase</fullName>
    </alternativeName>
</protein>
<comment type="pathway">
    <text evidence="6">Cofactor biosynthesis; coenzyme A biosynthesis; CoA from (R)-pantothenate: step 5/5.</text>
</comment>
<keyword evidence="2 6" id="KW-0808">Transferase</keyword>
<reference evidence="8 9" key="1">
    <citation type="submission" date="2016-07" db="EMBL/GenBank/DDBJ databases">
        <title>Comparative genomics of the Campylobacter concisus group.</title>
        <authorList>
            <person name="Miller W.G."/>
            <person name="Yee E."/>
            <person name="Chapman M.H."/>
            <person name="Huynh S."/>
            <person name="Bono J.L."/>
            <person name="On S.L.W."/>
            <person name="StLeger J."/>
            <person name="Foster G."/>
            <person name="Parker C.T."/>
        </authorList>
    </citation>
    <scope>NUCLEOTIDE SEQUENCE [LARGE SCALE GENOMIC DNA]</scope>
    <source>
        <strain evidence="8 9">CCUG 21559</strain>
    </source>
</reference>
<dbReference type="InterPro" id="IPR001977">
    <property type="entry name" value="Depp_CoAkinase"/>
</dbReference>
<dbReference type="PANTHER" id="PTHR10695:SF46">
    <property type="entry name" value="BIFUNCTIONAL COENZYME A SYNTHASE-RELATED"/>
    <property type="match status" value="1"/>
</dbReference>
<evidence type="ECO:0000256" key="4">
    <source>
        <dbReference type="ARBA" id="ARBA00022840"/>
    </source>
</evidence>
<organism evidence="8 9">
    <name type="scientific">Campylobacter mucosalis CCUG 21559</name>
    <dbReference type="NCBI Taxonomy" id="1032067"/>
    <lineage>
        <taxon>Bacteria</taxon>
        <taxon>Pseudomonadati</taxon>
        <taxon>Campylobacterota</taxon>
        <taxon>Epsilonproteobacteria</taxon>
        <taxon>Campylobacterales</taxon>
        <taxon>Campylobacteraceae</taxon>
        <taxon>Campylobacter</taxon>
    </lineage>
</organism>
<dbReference type="NCBIfam" id="TIGR00152">
    <property type="entry name" value="dephospho-CoA kinase"/>
    <property type="match status" value="1"/>
</dbReference>
<dbReference type="CDD" id="cd02022">
    <property type="entry name" value="DPCK"/>
    <property type="match status" value="1"/>
</dbReference>
<proteinExistence type="inferred from homology"/>
<evidence type="ECO:0000313" key="9">
    <source>
        <dbReference type="Proteomes" id="UP000503264"/>
    </source>
</evidence>
<dbReference type="InterPro" id="IPR027417">
    <property type="entry name" value="P-loop_NTPase"/>
</dbReference>
<dbReference type="GO" id="GO:0005524">
    <property type="term" value="F:ATP binding"/>
    <property type="evidence" value="ECO:0007669"/>
    <property type="project" value="UniProtKB-UniRule"/>
</dbReference>